<keyword evidence="4" id="KW-1133">Transmembrane helix</keyword>
<dbReference type="InterPro" id="IPR033879">
    <property type="entry name" value="UPP_Pase"/>
</dbReference>
<dbReference type="Pfam" id="PF01569">
    <property type="entry name" value="PAP2"/>
    <property type="match status" value="1"/>
</dbReference>
<dbReference type="PATRIC" id="fig|45070.6.peg.1644"/>
<name>A0A0W0WW95_9GAMM</name>
<dbReference type="SMART" id="SM00014">
    <property type="entry name" value="acidPPc"/>
    <property type="match status" value="1"/>
</dbReference>
<feature type="domain" description="Phosphatidic acid phosphatase type 2/haloperoxidase" evidence="5">
    <location>
        <begin position="63"/>
        <end position="169"/>
    </location>
</feature>
<feature type="transmembrane region" description="Helical" evidence="4">
    <location>
        <begin position="26"/>
        <end position="50"/>
    </location>
</feature>
<evidence type="ECO:0000256" key="2">
    <source>
        <dbReference type="ARBA" id="ARBA00032707"/>
    </source>
</evidence>
<reference evidence="6 7" key="1">
    <citation type="submission" date="2015-11" db="EMBL/GenBank/DDBJ databases">
        <title>Genomic analysis of 38 Legionella species identifies large and diverse effector repertoires.</title>
        <authorList>
            <person name="Burstein D."/>
            <person name="Amaro F."/>
            <person name="Zusman T."/>
            <person name="Lifshitz Z."/>
            <person name="Cohen O."/>
            <person name="Gilbert J.A."/>
            <person name="Pupko T."/>
            <person name="Shuman H.A."/>
            <person name="Segal G."/>
        </authorList>
    </citation>
    <scope>NUCLEOTIDE SEQUENCE [LARGE SCALE GENOMIC DNA]</scope>
    <source>
        <strain evidence="6 7">ATCC 49506</strain>
    </source>
</reference>
<dbReference type="InterPro" id="IPR036938">
    <property type="entry name" value="PAP2/HPO_sf"/>
</dbReference>
<dbReference type="EMBL" id="LNYO01000013">
    <property type="protein sequence ID" value="KTD36584.1"/>
    <property type="molecule type" value="Genomic_DNA"/>
</dbReference>
<dbReference type="PANTHER" id="PTHR14969">
    <property type="entry name" value="SPHINGOSINE-1-PHOSPHATE PHOSPHOHYDROLASE"/>
    <property type="match status" value="1"/>
</dbReference>
<keyword evidence="6" id="KW-0378">Hydrolase</keyword>
<dbReference type="AlphaFoldDB" id="A0A0W0WW95"/>
<accession>A0A0W0WW95</accession>
<sequence>MEQLEQLNVGLFHAINANANVQGIGLWLAIFSAKYFIYVAEFGLIGLWIWGDIKTRKTVVFAFLCSALGISIDWLIGTVYFHPRPFELGLGHTLMYHAADSSFPSDHTTSLATLSFMFLWRESGRSIIGLLLLFVTLLVGWARVYVGIHFPFDILGSLVVSFIATIIISYLTPWIDRYLIPIPEYIHYLLFNSTRKIANRFGFKK</sequence>
<dbReference type="OrthoDB" id="9801622at2"/>
<protein>
    <recommendedName>
        <fullName evidence="1">undecaprenyl-diphosphate phosphatase</fullName>
        <ecNumber evidence="1">3.6.1.27</ecNumber>
    </recommendedName>
    <alternativeName>
        <fullName evidence="2">Undecaprenyl pyrophosphate phosphatase</fullName>
    </alternativeName>
</protein>
<evidence type="ECO:0000313" key="7">
    <source>
        <dbReference type="Proteomes" id="UP000054725"/>
    </source>
</evidence>
<feature type="transmembrane region" description="Helical" evidence="4">
    <location>
        <begin position="59"/>
        <end position="81"/>
    </location>
</feature>
<dbReference type="InterPro" id="IPR000326">
    <property type="entry name" value="PAP2/HPO"/>
</dbReference>
<evidence type="ECO:0000256" key="3">
    <source>
        <dbReference type="ARBA" id="ARBA00047594"/>
    </source>
</evidence>
<dbReference type="GO" id="GO:0050380">
    <property type="term" value="F:undecaprenyl-diphosphatase activity"/>
    <property type="evidence" value="ECO:0007669"/>
    <property type="project" value="UniProtKB-EC"/>
</dbReference>
<evidence type="ECO:0000259" key="5">
    <source>
        <dbReference type="SMART" id="SM00014"/>
    </source>
</evidence>
<evidence type="ECO:0000256" key="4">
    <source>
        <dbReference type="SAM" id="Phobius"/>
    </source>
</evidence>
<dbReference type="RefSeq" id="WP_058504566.1">
    <property type="nucleotide sequence ID" value="NZ_CAAAIF010000009.1"/>
</dbReference>
<keyword evidence="4" id="KW-0472">Membrane</keyword>
<organism evidence="6 7">
    <name type="scientific">Legionella nautarum</name>
    <dbReference type="NCBI Taxonomy" id="45070"/>
    <lineage>
        <taxon>Bacteria</taxon>
        <taxon>Pseudomonadati</taxon>
        <taxon>Pseudomonadota</taxon>
        <taxon>Gammaproteobacteria</taxon>
        <taxon>Legionellales</taxon>
        <taxon>Legionellaceae</taxon>
        <taxon>Legionella</taxon>
    </lineage>
</organism>
<dbReference type="Proteomes" id="UP000054725">
    <property type="component" value="Unassembled WGS sequence"/>
</dbReference>
<comment type="catalytic activity">
    <reaction evidence="3">
        <text>di-trans,octa-cis-undecaprenyl diphosphate + H2O = di-trans,octa-cis-undecaprenyl phosphate + phosphate + H(+)</text>
        <dbReference type="Rhea" id="RHEA:28094"/>
        <dbReference type="ChEBI" id="CHEBI:15377"/>
        <dbReference type="ChEBI" id="CHEBI:15378"/>
        <dbReference type="ChEBI" id="CHEBI:43474"/>
        <dbReference type="ChEBI" id="CHEBI:58405"/>
        <dbReference type="ChEBI" id="CHEBI:60392"/>
        <dbReference type="EC" id="3.6.1.27"/>
    </reaction>
</comment>
<feature type="transmembrane region" description="Helical" evidence="4">
    <location>
        <begin position="127"/>
        <end position="148"/>
    </location>
</feature>
<proteinExistence type="predicted"/>
<dbReference type="EC" id="3.6.1.27" evidence="1"/>
<dbReference type="CDD" id="cd03385">
    <property type="entry name" value="PAP2_BcrC_like"/>
    <property type="match status" value="1"/>
</dbReference>
<comment type="caution">
    <text evidence="6">The sequence shown here is derived from an EMBL/GenBank/DDBJ whole genome shotgun (WGS) entry which is preliminary data.</text>
</comment>
<dbReference type="STRING" id="45070.Lnau_1568"/>
<evidence type="ECO:0000256" key="1">
    <source>
        <dbReference type="ARBA" id="ARBA00012374"/>
    </source>
</evidence>
<keyword evidence="4" id="KW-0812">Transmembrane</keyword>
<evidence type="ECO:0000313" key="6">
    <source>
        <dbReference type="EMBL" id="KTD36584.1"/>
    </source>
</evidence>
<dbReference type="SUPFAM" id="SSF48317">
    <property type="entry name" value="Acid phosphatase/Vanadium-dependent haloperoxidase"/>
    <property type="match status" value="1"/>
</dbReference>
<keyword evidence="7" id="KW-1185">Reference proteome</keyword>
<feature type="transmembrane region" description="Helical" evidence="4">
    <location>
        <begin position="154"/>
        <end position="172"/>
    </location>
</feature>
<dbReference type="GO" id="GO:0005886">
    <property type="term" value="C:plasma membrane"/>
    <property type="evidence" value="ECO:0007669"/>
    <property type="project" value="InterPro"/>
</dbReference>
<dbReference type="Gene3D" id="1.20.144.10">
    <property type="entry name" value="Phosphatidic acid phosphatase type 2/haloperoxidase"/>
    <property type="match status" value="1"/>
</dbReference>
<dbReference type="PANTHER" id="PTHR14969:SF13">
    <property type="entry name" value="AT30094P"/>
    <property type="match status" value="1"/>
</dbReference>
<gene>
    <name evidence="6" type="primary">bcrC</name>
    <name evidence="6" type="ORF">Lnau_1568</name>
</gene>